<name>A0A401NVM0_SCYTO</name>
<evidence type="ECO:0000256" key="1">
    <source>
        <dbReference type="ARBA" id="ARBA00022679"/>
    </source>
</evidence>
<dbReference type="Proteomes" id="UP000288216">
    <property type="component" value="Unassembled WGS sequence"/>
</dbReference>
<dbReference type="EMBL" id="BFAA01002795">
    <property type="protein sequence ID" value="GCB64909.1"/>
    <property type="molecule type" value="Genomic_DNA"/>
</dbReference>
<protein>
    <recommendedName>
        <fullName evidence="3">Rhodanese domain-containing protein</fullName>
    </recommendedName>
</protein>
<dbReference type="PROSITE" id="PS00683">
    <property type="entry name" value="RHODANESE_2"/>
    <property type="match status" value="1"/>
</dbReference>
<dbReference type="OrthoDB" id="270167at2759"/>
<dbReference type="InterPro" id="IPR036873">
    <property type="entry name" value="Rhodanese-like_dom_sf"/>
</dbReference>
<dbReference type="AlphaFoldDB" id="A0A401NVM0"/>
<proteinExistence type="predicted"/>
<dbReference type="FunFam" id="3.40.250.10:FF:000001">
    <property type="entry name" value="Sulfurtransferase"/>
    <property type="match status" value="1"/>
</dbReference>
<dbReference type="InterPro" id="IPR045078">
    <property type="entry name" value="TST/MPST-like"/>
</dbReference>
<feature type="domain" description="Rhodanese" evidence="3">
    <location>
        <begin position="4"/>
        <end position="96"/>
    </location>
</feature>
<dbReference type="InterPro" id="IPR001307">
    <property type="entry name" value="Thiosulphate_STrfase_CS"/>
</dbReference>
<accession>A0A401NVM0</accession>
<evidence type="ECO:0000313" key="4">
    <source>
        <dbReference type="EMBL" id="GCB64909.1"/>
    </source>
</evidence>
<keyword evidence="5" id="KW-1185">Reference proteome</keyword>
<dbReference type="GO" id="GO:0004792">
    <property type="term" value="F:thiosulfate-cyanide sulfurtransferase activity"/>
    <property type="evidence" value="ECO:0007669"/>
    <property type="project" value="InterPro"/>
</dbReference>
<dbReference type="SUPFAM" id="SSF52821">
    <property type="entry name" value="Rhodanese/Cell cycle control phosphatase"/>
    <property type="match status" value="1"/>
</dbReference>
<organism evidence="4 5">
    <name type="scientific">Scyliorhinus torazame</name>
    <name type="common">Cloudy catshark</name>
    <name type="synonym">Catulus torazame</name>
    <dbReference type="NCBI Taxonomy" id="75743"/>
    <lineage>
        <taxon>Eukaryota</taxon>
        <taxon>Metazoa</taxon>
        <taxon>Chordata</taxon>
        <taxon>Craniata</taxon>
        <taxon>Vertebrata</taxon>
        <taxon>Chondrichthyes</taxon>
        <taxon>Elasmobranchii</taxon>
        <taxon>Galeomorphii</taxon>
        <taxon>Galeoidea</taxon>
        <taxon>Carcharhiniformes</taxon>
        <taxon>Scyliorhinidae</taxon>
        <taxon>Scyliorhinus</taxon>
    </lineage>
</organism>
<dbReference type="GO" id="GO:0005739">
    <property type="term" value="C:mitochondrion"/>
    <property type="evidence" value="ECO:0007669"/>
    <property type="project" value="TreeGrafter"/>
</dbReference>
<gene>
    <name evidence="4" type="ORF">scyTo_0007606</name>
</gene>
<dbReference type="STRING" id="75743.A0A401NVM0"/>
<evidence type="ECO:0000313" key="5">
    <source>
        <dbReference type="Proteomes" id="UP000288216"/>
    </source>
</evidence>
<keyword evidence="1" id="KW-0808">Transferase</keyword>
<dbReference type="PANTHER" id="PTHR11364:SF27">
    <property type="entry name" value="SULFURTRANSFERASE"/>
    <property type="match status" value="1"/>
</dbReference>
<dbReference type="OMA" id="WFTRADP"/>
<dbReference type="InterPro" id="IPR001763">
    <property type="entry name" value="Rhodanese-like_dom"/>
</dbReference>
<dbReference type="CDD" id="cd01449">
    <property type="entry name" value="TST_Repeat_2"/>
    <property type="match status" value="1"/>
</dbReference>
<dbReference type="PROSITE" id="PS50206">
    <property type="entry name" value="RHODANESE_3"/>
    <property type="match status" value="1"/>
</dbReference>
<dbReference type="Pfam" id="PF00581">
    <property type="entry name" value="Rhodanese"/>
    <property type="match status" value="1"/>
</dbReference>
<keyword evidence="2" id="KW-0677">Repeat</keyword>
<dbReference type="PANTHER" id="PTHR11364">
    <property type="entry name" value="THIOSULFATE SULFERTANSFERASE"/>
    <property type="match status" value="1"/>
</dbReference>
<reference evidence="4 5" key="1">
    <citation type="journal article" date="2018" name="Nat. Ecol. Evol.">
        <title>Shark genomes provide insights into elasmobranch evolution and the origin of vertebrates.</title>
        <authorList>
            <person name="Hara Y"/>
            <person name="Yamaguchi K"/>
            <person name="Onimaru K"/>
            <person name="Kadota M"/>
            <person name="Koyanagi M"/>
            <person name="Keeley SD"/>
            <person name="Tatsumi K"/>
            <person name="Tanaka K"/>
            <person name="Motone F"/>
            <person name="Kageyama Y"/>
            <person name="Nozu R"/>
            <person name="Adachi N"/>
            <person name="Nishimura O"/>
            <person name="Nakagawa R"/>
            <person name="Tanegashima C"/>
            <person name="Kiyatake I"/>
            <person name="Matsumoto R"/>
            <person name="Murakumo K"/>
            <person name="Nishida K"/>
            <person name="Terakita A"/>
            <person name="Kuratani S"/>
            <person name="Sato K"/>
            <person name="Hyodo S Kuraku.S."/>
        </authorList>
    </citation>
    <scope>NUCLEOTIDE SEQUENCE [LARGE SCALE GENOMIC DNA]</scope>
</reference>
<sequence length="101" mass="11264">MSRRQGIKSGHIPNSINIPFTSFMNPETLKMKSEKEIRCLFEDHNVDLNKPLVATCGTGVTACHVALGAYICGKEDVMIYDGSWVEWFTRADPSNIISESN</sequence>
<evidence type="ECO:0000256" key="2">
    <source>
        <dbReference type="ARBA" id="ARBA00022737"/>
    </source>
</evidence>
<comment type="caution">
    <text evidence="4">The sequence shown here is derived from an EMBL/GenBank/DDBJ whole genome shotgun (WGS) entry which is preliminary data.</text>
</comment>
<evidence type="ECO:0000259" key="3">
    <source>
        <dbReference type="PROSITE" id="PS50206"/>
    </source>
</evidence>
<dbReference type="Gene3D" id="3.40.250.10">
    <property type="entry name" value="Rhodanese-like domain"/>
    <property type="match status" value="1"/>
</dbReference>